<organism evidence="2 3">
    <name type="scientific">Qipengyuania aquimaris</name>
    <dbReference type="NCBI Taxonomy" id="255984"/>
    <lineage>
        <taxon>Bacteria</taxon>
        <taxon>Pseudomonadati</taxon>
        <taxon>Pseudomonadota</taxon>
        <taxon>Alphaproteobacteria</taxon>
        <taxon>Sphingomonadales</taxon>
        <taxon>Erythrobacteraceae</taxon>
        <taxon>Qipengyuania</taxon>
    </lineage>
</organism>
<name>A0A6I4TQ87_9SPHN</name>
<dbReference type="Proteomes" id="UP000432727">
    <property type="component" value="Unassembled WGS sequence"/>
</dbReference>
<reference evidence="2 3" key="1">
    <citation type="submission" date="2019-12" db="EMBL/GenBank/DDBJ databases">
        <title>Genomic-based taxomic classification of the family Erythrobacteraceae.</title>
        <authorList>
            <person name="Xu L."/>
        </authorList>
    </citation>
    <scope>NUCLEOTIDE SEQUENCE [LARGE SCALE GENOMIC DNA]</scope>
    <source>
        <strain evidence="2 3">JCM 12189</strain>
    </source>
</reference>
<dbReference type="RefSeq" id="WP_160596109.1">
    <property type="nucleotide sequence ID" value="NZ_WTYI01000001.1"/>
</dbReference>
<keyword evidence="1" id="KW-0812">Transmembrane</keyword>
<comment type="caution">
    <text evidence="2">The sequence shown here is derived from an EMBL/GenBank/DDBJ whole genome shotgun (WGS) entry which is preliminary data.</text>
</comment>
<feature type="transmembrane region" description="Helical" evidence="1">
    <location>
        <begin position="118"/>
        <end position="139"/>
    </location>
</feature>
<sequence length="149" mass="15840">MNPGGRWLLAGAALSATASIIHLACIVLGAKWFRFFGAPEPLVAAYEQGDMQLVWMTIGIAIILAIWAAFAASGAGLLPRLPLLRTGLVAISAIYLARGAILLPALVRAPYPGSTFDIWSSAIVLGFGLVYAYGTWAAWSSLRETRQAH</sequence>
<feature type="transmembrane region" description="Helical" evidence="1">
    <location>
        <begin position="53"/>
        <end position="75"/>
    </location>
</feature>
<keyword evidence="3" id="KW-1185">Reference proteome</keyword>
<accession>A0A6I4TQ87</accession>
<proteinExistence type="predicted"/>
<evidence type="ECO:0000313" key="3">
    <source>
        <dbReference type="Proteomes" id="UP000432727"/>
    </source>
</evidence>
<keyword evidence="1" id="KW-0472">Membrane</keyword>
<protein>
    <submittedName>
        <fullName evidence="2">Uncharacterized protein</fullName>
    </submittedName>
</protein>
<dbReference type="AlphaFoldDB" id="A0A6I4TQ87"/>
<dbReference type="OrthoDB" id="5457135at2"/>
<keyword evidence="1" id="KW-1133">Transmembrane helix</keyword>
<feature type="transmembrane region" description="Helical" evidence="1">
    <location>
        <begin position="87"/>
        <end position="106"/>
    </location>
</feature>
<feature type="transmembrane region" description="Helical" evidence="1">
    <location>
        <begin position="7"/>
        <end position="33"/>
    </location>
</feature>
<gene>
    <name evidence="2" type="ORF">GRI34_11940</name>
</gene>
<evidence type="ECO:0000256" key="1">
    <source>
        <dbReference type="SAM" id="Phobius"/>
    </source>
</evidence>
<dbReference type="EMBL" id="WTYI01000001">
    <property type="protein sequence ID" value="MXO97127.1"/>
    <property type="molecule type" value="Genomic_DNA"/>
</dbReference>
<evidence type="ECO:0000313" key="2">
    <source>
        <dbReference type="EMBL" id="MXO97127.1"/>
    </source>
</evidence>